<dbReference type="PANTHER" id="PTHR31636">
    <property type="entry name" value="OSJNBA0084A10.13 PROTEIN-RELATED"/>
    <property type="match status" value="1"/>
</dbReference>
<keyword evidence="1" id="KW-0805">Transcription regulation</keyword>
<sequence length="545" mass="61868">MLPFYHLDRSGSPDNRRYNCPVENVGEQSRISENHISHGRQQMPFFPGFERFDELCFNDGPSEPSPFQLSQEECTKLRNIHSEMLELFAPEEEETSPTLSSFRILNNCRSNLEDQNSEKVKVSGSNVACSKVGGASVNEIIRLAGEKFIKSRTPRVDDLSELNQGLHDDKTEDVELVIQNLLLSAEKIREQQFEDARSLLNHCYEYSSNKGNPVQRLVYYFCAALREKIDLEMGVTTPKVVSPEFEKAVKCPISTSLSLHQRIPFCQVMQFTGIQAIIENVSEAKRIHIIDLDIKYGTHCSVFIQDLASRHVCPVEHLRITAVGTKSNSLPTETGKRLANFAKSVNLSFSFHVVTVADILDLNENQFELDSDEVTAVYSPYFLWTLISQQDRLECLMKVMRTINPSVMVVSETEVNHNSPMFVNRFVEALFFFGAYFDCFGEYMDPDDPERFTAESIFGQGIQNIVAAEGKDRTLRQVKNNVWVQFFGQFNMVQKELSRSSLYQASLVSKNFNCEASCSLKMDGKSLILGWKGTSILSLSAWEFS</sequence>
<evidence type="ECO:0000313" key="4">
    <source>
        <dbReference type="EMBL" id="KAK1350695.1"/>
    </source>
</evidence>
<feature type="region of interest" description="Leucine repeat II (LRII)" evidence="3">
    <location>
        <begin position="333"/>
        <end position="365"/>
    </location>
</feature>
<dbReference type="PROSITE" id="PS50985">
    <property type="entry name" value="GRAS"/>
    <property type="match status" value="1"/>
</dbReference>
<dbReference type="Pfam" id="PF03514">
    <property type="entry name" value="GRAS"/>
    <property type="match status" value="1"/>
</dbReference>
<feature type="short sequence motif" description="VHIID" evidence="3">
    <location>
        <begin position="287"/>
        <end position="291"/>
    </location>
</feature>
<accession>A0AAD8GMY1</accession>
<evidence type="ECO:0000256" key="3">
    <source>
        <dbReference type="PROSITE-ProRule" id="PRU01191"/>
    </source>
</evidence>
<proteinExistence type="inferred from homology"/>
<dbReference type="EMBL" id="JAUIZM010000057">
    <property type="protein sequence ID" value="KAK1350695.1"/>
    <property type="molecule type" value="Genomic_DNA"/>
</dbReference>
<gene>
    <name evidence="4" type="ORF">POM88_054566</name>
</gene>
<comment type="caution">
    <text evidence="4">The sequence shown here is derived from an EMBL/GenBank/DDBJ whole genome shotgun (WGS) entry which is preliminary data.</text>
</comment>
<dbReference type="AlphaFoldDB" id="A0AAD8GMY1"/>
<evidence type="ECO:0000313" key="5">
    <source>
        <dbReference type="Proteomes" id="UP001237642"/>
    </source>
</evidence>
<reference evidence="4" key="1">
    <citation type="submission" date="2023-02" db="EMBL/GenBank/DDBJ databases">
        <title>Genome of toxic invasive species Heracleum sosnowskyi carries increased number of genes despite the absence of recent whole-genome duplications.</title>
        <authorList>
            <person name="Schelkunov M."/>
            <person name="Shtratnikova V."/>
            <person name="Makarenko M."/>
            <person name="Klepikova A."/>
            <person name="Omelchenko D."/>
            <person name="Novikova G."/>
            <person name="Obukhova E."/>
            <person name="Bogdanov V."/>
            <person name="Penin A."/>
            <person name="Logacheva M."/>
        </authorList>
    </citation>
    <scope>NUCLEOTIDE SEQUENCE</scope>
    <source>
        <strain evidence="4">Hsosn_3</strain>
        <tissue evidence="4">Leaf</tissue>
    </source>
</reference>
<evidence type="ECO:0000256" key="2">
    <source>
        <dbReference type="ARBA" id="ARBA00023163"/>
    </source>
</evidence>
<keyword evidence="2" id="KW-0804">Transcription</keyword>
<comment type="similarity">
    <text evidence="3">Belongs to the GRAS family.</text>
</comment>
<organism evidence="4 5">
    <name type="scientific">Heracleum sosnowskyi</name>
    <dbReference type="NCBI Taxonomy" id="360622"/>
    <lineage>
        <taxon>Eukaryota</taxon>
        <taxon>Viridiplantae</taxon>
        <taxon>Streptophyta</taxon>
        <taxon>Embryophyta</taxon>
        <taxon>Tracheophyta</taxon>
        <taxon>Spermatophyta</taxon>
        <taxon>Magnoliopsida</taxon>
        <taxon>eudicotyledons</taxon>
        <taxon>Gunneridae</taxon>
        <taxon>Pentapetalae</taxon>
        <taxon>asterids</taxon>
        <taxon>campanulids</taxon>
        <taxon>Apiales</taxon>
        <taxon>Apiaceae</taxon>
        <taxon>Apioideae</taxon>
        <taxon>apioid superclade</taxon>
        <taxon>Tordylieae</taxon>
        <taxon>Tordyliinae</taxon>
        <taxon>Heracleum</taxon>
    </lineage>
</organism>
<dbReference type="Proteomes" id="UP001237642">
    <property type="component" value="Unassembled WGS sequence"/>
</dbReference>
<evidence type="ECO:0000256" key="1">
    <source>
        <dbReference type="ARBA" id="ARBA00023015"/>
    </source>
</evidence>
<dbReference type="InterPro" id="IPR005202">
    <property type="entry name" value="TF_GRAS"/>
</dbReference>
<protein>
    <submittedName>
        <fullName evidence="4">DELLA protein GAI1</fullName>
    </submittedName>
</protein>
<feature type="region of interest" description="SAW" evidence="3">
    <location>
        <begin position="467"/>
        <end position="543"/>
    </location>
</feature>
<reference evidence="4" key="2">
    <citation type="submission" date="2023-05" db="EMBL/GenBank/DDBJ databases">
        <authorList>
            <person name="Schelkunov M.I."/>
        </authorList>
    </citation>
    <scope>NUCLEOTIDE SEQUENCE</scope>
    <source>
        <strain evidence="4">Hsosn_3</strain>
        <tissue evidence="4">Leaf</tissue>
    </source>
</reference>
<name>A0AAD8GMY1_9APIA</name>
<keyword evidence="5" id="KW-1185">Reference proteome</keyword>
<comment type="caution">
    <text evidence="3">Lacks conserved residue(s) required for the propagation of feature annotation.</text>
</comment>